<dbReference type="PANTHER" id="PTHR43514">
    <property type="entry name" value="ABC TRANSPORTER I FAMILY MEMBER 10"/>
    <property type="match status" value="1"/>
</dbReference>
<proteinExistence type="predicted"/>
<dbReference type="GO" id="GO:0005739">
    <property type="term" value="C:mitochondrion"/>
    <property type="evidence" value="ECO:0007669"/>
    <property type="project" value="TreeGrafter"/>
</dbReference>
<dbReference type="GO" id="GO:0016887">
    <property type="term" value="F:ATP hydrolysis activity"/>
    <property type="evidence" value="ECO:0007669"/>
    <property type="project" value="InterPro"/>
</dbReference>
<dbReference type="InterPro" id="IPR003439">
    <property type="entry name" value="ABC_transporter-like_ATP-bd"/>
</dbReference>
<gene>
    <name evidence="2" type="ORF">AAP_01534</name>
</gene>
<dbReference type="EMBL" id="AZGZ01000005">
    <property type="protein sequence ID" value="KZZ95046.1"/>
    <property type="molecule type" value="Genomic_DNA"/>
</dbReference>
<evidence type="ECO:0000313" key="3">
    <source>
        <dbReference type="Proteomes" id="UP000242877"/>
    </source>
</evidence>
<dbReference type="PANTHER" id="PTHR43514:SF4">
    <property type="entry name" value="ABC TRANSPORTER I FAMILY MEMBER 10"/>
    <property type="match status" value="1"/>
</dbReference>
<dbReference type="OrthoDB" id="10255969at2759"/>
<feature type="domain" description="ABC transporter" evidence="1">
    <location>
        <begin position="114"/>
        <end position="326"/>
    </location>
</feature>
<dbReference type="Pfam" id="PF00005">
    <property type="entry name" value="ABC_tran"/>
    <property type="match status" value="1"/>
</dbReference>
<dbReference type="Gene3D" id="3.40.50.300">
    <property type="entry name" value="P-loop containing nucleotide triphosphate hydrolases"/>
    <property type="match status" value="2"/>
</dbReference>
<protein>
    <submittedName>
        <fullName evidence="2">ABC transporter domain containing protein</fullName>
    </submittedName>
</protein>
<keyword evidence="3" id="KW-1185">Reference proteome</keyword>
<comment type="caution">
    <text evidence="2">The sequence shown here is derived from an EMBL/GenBank/DDBJ whole genome shotgun (WGS) entry which is preliminary data.</text>
</comment>
<dbReference type="Proteomes" id="UP000242877">
    <property type="component" value="Unassembled WGS sequence"/>
</dbReference>
<dbReference type="InterPro" id="IPR027417">
    <property type="entry name" value="P-loop_NTPase"/>
</dbReference>
<accession>A0A168BAU6</accession>
<dbReference type="VEuPathDB" id="FungiDB:AAP_01534"/>
<dbReference type="PROSITE" id="PS50893">
    <property type="entry name" value="ABC_TRANSPORTER_2"/>
    <property type="match status" value="1"/>
</dbReference>
<evidence type="ECO:0000313" key="2">
    <source>
        <dbReference type="EMBL" id="KZZ95046.1"/>
    </source>
</evidence>
<sequence length="675" mass="75316">MMSRRLLTLSRDARAFSRFALLNTSSRTLSTTAVRRGRSNSPPVIQITKGTFYRNYPSPAIAESENPPFYPNLTWSLPSEKPDASSSSPLSSGDKLQHWAIIGSSGQSKFLEILRGQYIAIPPNSRTFPYLATESVKRSPSRAIQYVGFNGEQSQAAGGIRGAYLSARYESLREETDFTVQQYLEGKTELNPFDELGLSEEDQRLLDQVTTDLKLKELLSMPVANLSNGQTRRARIAKALLNRPEVLLLDEPFMGLDPPTVATLSPLLYNLAVKSEPRLVISLRPQDKIPEWINHVVFLGPNNTVALQGEKGDVLETLNIWKTVALETDQGKKDAFRSSLSEHAKEKYDHAQKLFEEGRFETKLGILNDVGMVSQSARPVLKDRETSGQGEPIIAMDGVNTYSLPLKLFGRSRLPEPGKPGLSIFDLQRKIGHSSPEVHAFFPRNLSLLRSLATAFADTFLAKPNLDDSKTADILASLLFFEADLNPDFKPGQQHQQPLSPTTDITDPKLSWIHDIRFSSLSVSQQRLILLLRALVHKPDLVVLDESFGGMAPSLRDKCLHYLEVGQRHATSTGSRRTLDFARVWNLPPQPTAEEMRFGGISKEQALVVISHVREEVPDIIGRWMVLPSPSVEAERGMVKQVDENGRLIYREGVLGEDETVAGEGWDRIWGLRED</sequence>
<dbReference type="InterPro" id="IPR050334">
    <property type="entry name" value="Molybdenum_import_ModC"/>
</dbReference>
<evidence type="ECO:0000259" key="1">
    <source>
        <dbReference type="PROSITE" id="PS50893"/>
    </source>
</evidence>
<dbReference type="CDD" id="cd00267">
    <property type="entry name" value="ABC_ATPase"/>
    <property type="match status" value="1"/>
</dbReference>
<dbReference type="AlphaFoldDB" id="A0A168BAU6"/>
<organism evidence="2 3">
    <name type="scientific">Ascosphaera apis ARSEF 7405</name>
    <dbReference type="NCBI Taxonomy" id="392613"/>
    <lineage>
        <taxon>Eukaryota</taxon>
        <taxon>Fungi</taxon>
        <taxon>Dikarya</taxon>
        <taxon>Ascomycota</taxon>
        <taxon>Pezizomycotina</taxon>
        <taxon>Eurotiomycetes</taxon>
        <taxon>Eurotiomycetidae</taxon>
        <taxon>Onygenales</taxon>
        <taxon>Ascosphaeraceae</taxon>
        <taxon>Ascosphaera</taxon>
    </lineage>
</organism>
<dbReference type="GO" id="GO:0005524">
    <property type="term" value="F:ATP binding"/>
    <property type="evidence" value="ECO:0007669"/>
    <property type="project" value="InterPro"/>
</dbReference>
<dbReference type="SUPFAM" id="SSF52540">
    <property type="entry name" value="P-loop containing nucleoside triphosphate hydrolases"/>
    <property type="match status" value="2"/>
</dbReference>
<name>A0A168BAU6_9EURO</name>
<reference evidence="2 3" key="1">
    <citation type="journal article" date="2016" name="Genome Biol. Evol.">
        <title>Divergent and convergent evolution of fungal pathogenicity.</title>
        <authorList>
            <person name="Shang Y."/>
            <person name="Xiao G."/>
            <person name="Zheng P."/>
            <person name="Cen K."/>
            <person name="Zhan S."/>
            <person name="Wang C."/>
        </authorList>
    </citation>
    <scope>NUCLEOTIDE SEQUENCE [LARGE SCALE GENOMIC DNA]</scope>
    <source>
        <strain evidence="2 3">ARSEF 7405</strain>
    </source>
</reference>